<organism evidence="2 3">
    <name type="scientific">Necator americanus</name>
    <name type="common">Human hookworm</name>
    <dbReference type="NCBI Taxonomy" id="51031"/>
    <lineage>
        <taxon>Eukaryota</taxon>
        <taxon>Metazoa</taxon>
        <taxon>Ecdysozoa</taxon>
        <taxon>Nematoda</taxon>
        <taxon>Chromadorea</taxon>
        <taxon>Rhabditida</taxon>
        <taxon>Rhabditina</taxon>
        <taxon>Rhabditomorpha</taxon>
        <taxon>Strongyloidea</taxon>
        <taxon>Ancylostomatidae</taxon>
        <taxon>Bunostominae</taxon>
        <taxon>Necator</taxon>
    </lineage>
</organism>
<evidence type="ECO:0000313" key="2">
    <source>
        <dbReference type="EMBL" id="KAK6762493.1"/>
    </source>
</evidence>
<dbReference type="EMBL" id="JAVFWL010000006">
    <property type="protein sequence ID" value="KAK6762493.1"/>
    <property type="molecule type" value="Genomic_DNA"/>
</dbReference>
<feature type="domain" description="Apical junction molecule ajm1 alpha/beta" evidence="1">
    <location>
        <begin position="55"/>
        <end position="119"/>
    </location>
</feature>
<protein>
    <recommendedName>
        <fullName evidence="1">Apical junction molecule ajm1 alpha/beta domain-containing protein</fullName>
    </recommendedName>
</protein>
<evidence type="ECO:0000313" key="3">
    <source>
        <dbReference type="Proteomes" id="UP001303046"/>
    </source>
</evidence>
<reference evidence="2 3" key="1">
    <citation type="submission" date="2023-08" db="EMBL/GenBank/DDBJ databases">
        <title>A Necator americanus chromosomal reference genome.</title>
        <authorList>
            <person name="Ilik V."/>
            <person name="Petrzelkova K.J."/>
            <person name="Pardy F."/>
            <person name="Fuh T."/>
            <person name="Niatou-Singa F.S."/>
            <person name="Gouil Q."/>
            <person name="Baker L."/>
            <person name="Ritchie M.E."/>
            <person name="Jex A.R."/>
            <person name="Gazzola D."/>
            <person name="Li H."/>
            <person name="Toshio Fujiwara R."/>
            <person name="Zhan B."/>
            <person name="Aroian R.V."/>
            <person name="Pafco B."/>
            <person name="Schwarz E.M."/>
        </authorList>
    </citation>
    <scope>NUCLEOTIDE SEQUENCE [LARGE SCALE GENOMIC DNA]</scope>
    <source>
        <strain evidence="2 3">Aroian</strain>
        <tissue evidence="2">Whole animal</tissue>
    </source>
</reference>
<proteinExistence type="predicted"/>
<evidence type="ECO:0000259" key="1">
    <source>
        <dbReference type="Pfam" id="PF26649"/>
    </source>
</evidence>
<dbReference type="Proteomes" id="UP001303046">
    <property type="component" value="Unassembled WGS sequence"/>
</dbReference>
<name>A0ABR1EIS1_NECAM</name>
<dbReference type="PANTHER" id="PTHR21517">
    <property type="entry name" value="APICAL JUNCTION COMPONENT 1 HOMOLOG"/>
    <property type="match status" value="1"/>
</dbReference>
<keyword evidence="3" id="KW-1185">Reference proteome</keyword>
<dbReference type="InterPro" id="IPR058586">
    <property type="entry name" value="Ajm-1"/>
</dbReference>
<accession>A0ABR1EIS1</accession>
<comment type="caution">
    <text evidence="2">The sequence shown here is derived from an EMBL/GenBank/DDBJ whole genome shotgun (WGS) entry which is preliminary data.</text>
</comment>
<dbReference type="Pfam" id="PF26649">
    <property type="entry name" value="Ajm-1"/>
    <property type="match status" value="1"/>
</dbReference>
<gene>
    <name evidence="2" type="primary">Necator_chrX.g23443</name>
    <name evidence="2" type="ORF">RB195_023280</name>
</gene>
<dbReference type="InterPro" id="IPR038825">
    <property type="entry name" value="Apical_junction"/>
</dbReference>
<dbReference type="PANTHER" id="PTHR21517:SF3">
    <property type="entry name" value="APICAL JUNCTION COMPONENT 1 HOMOLOG"/>
    <property type="match status" value="1"/>
</dbReference>
<sequence length="127" mass="14654">MVTDRWSLILQSLLESRGSCDTHVDTSLRLKHWEKHRSGCSFSRINSLCKEVIMKSYVNHGWNVLSSISQEHLLHYCTISSLVRECKEPSLVALCRRYDPREKFILSASIIVDIEQCPRTPPPARID</sequence>